<organism evidence="5 6">
    <name type="scientific">Rhizophagus clarus</name>
    <dbReference type="NCBI Taxonomy" id="94130"/>
    <lineage>
        <taxon>Eukaryota</taxon>
        <taxon>Fungi</taxon>
        <taxon>Fungi incertae sedis</taxon>
        <taxon>Mucoromycota</taxon>
        <taxon>Glomeromycotina</taxon>
        <taxon>Glomeromycetes</taxon>
        <taxon>Glomerales</taxon>
        <taxon>Glomeraceae</taxon>
        <taxon>Rhizophagus</taxon>
    </lineage>
</organism>
<dbReference type="Proteomes" id="UP000247702">
    <property type="component" value="Unassembled WGS sequence"/>
</dbReference>
<dbReference type="InterPro" id="IPR015915">
    <property type="entry name" value="Kelch-typ_b-propeller"/>
</dbReference>
<dbReference type="InterPro" id="IPR006594">
    <property type="entry name" value="LisH"/>
</dbReference>
<reference evidence="5 6" key="1">
    <citation type="submission" date="2017-11" db="EMBL/GenBank/DDBJ databases">
        <title>The genome of Rhizophagus clarus HR1 reveals common genetic basis of auxotrophy among arbuscular mycorrhizal fungi.</title>
        <authorList>
            <person name="Kobayashi Y."/>
        </authorList>
    </citation>
    <scope>NUCLEOTIDE SEQUENCE [LARGE SCALE GENOMIC DNA]</scope>
    <source>
        <strain evidence="5 6">HR1</strain>
    </source>
</reference>
<dbReference type="PANTHER" id="PTHR15526">
    <property type="entry name" value="MUSKELIN"/>
    <property type="match status" value="1"/>
</dbReference>
<proteinExistence type="predicted"/>
<dbReference type="Gene3D" id="2.60.120.260">
    <property type="entry name" value="Galactose-binding domain-like"/>
    <property type="match status" value="1"/>
</dbReference>
<evidence type="ECO:0000256" key="2">
    <source>
        <dbReference type="ARBA" id="ARBA00022737"/>
    </source>
</evidence>
<keyword evidence="6" id="KW-1185">Reference proteome</keyword>
<sequence>MNDELSSYKVSSYKTMLSVKKRNQLLELDLSLEKLSYEIHSYSSYTSAYYPCNIMEDKPLEQSSRWSSSCNNEMQYIIIKLETMSIVHSITFGKFYKEHICNLKKFKVYGGLTPNKMDELLNNGLRNDEFPETFRLKYRANNVLLPCQYIKIVPLVAYGPNFNFSIWYIELKGIRDQEIVQKAYYDYITYRENEAIRLCLKHFRQRNYLDVFNLLQSKTNLLIEDPFLTELYTQLVVNGEFQMTEDSMTNAAEKGLFEEYIRSFEYKLQWTKIEATNADGDSPCIRGGHQMCIDVEAGHIYLLGGWNGTKNLSDFWVYNVNTRIWNLISCDTREQGGPSPRSNHRICLDPSTKRIYVLGRFIGRDMRANANYNSDFYRYDIIHNEWERLSENTLLEGGPGLVYDHQMCIDSEKQIMYVFGGRTVHPNVDRFYYSGLYSYNIMSKKWKLIRSDENEPVHFKSRIGHSMLFDPNERLLYIIGGDRDNKFLSDFYIYDINADSIYELPADYAAQDDQDLVVFTQRTTFDIETKEFFILAGLKDKKEKKTSSVKNSFWAYDLRMGKWTKLYQSENFDQSYWTSNETIEPRPRHAHQMVYDYINKVQYLFGGRTVEIETSKQQRLDDFWELRLIRPKSEDLLRRIKFLIRKQKFRETCFEGDSIKALKYLQIQLAQVVDHSNIDESLEFRGLSASLFNKNKDETHDTFQVRTELFEKLLEFFPEEMKQPKENLIDLIKIE</sequence>
<dbReference type="InterPro" id="IPR008979">
    <property type="entry name" value="Galactose-bd-like_sf"/>
</dbReference>
<dbReference type="SUPFAM" id="SSF49785">
    <property type="entry name" value="Galactose-binding domain-like"/>
    <property type="match status" value="1"/>
</dbReference>
<keyword evidence="1" id="KW-0880">Kelch repeat</keyword>
<dbReference type="PROSITE" id="PS50896">
    <property type="entry name" value="LISH"/>
    <property type="match status" value="1"/>
</dbReference>
<dbReference type="InterPro" id="IPR056737">
    <property type="entry name" value="Beta-prop_ATRN-MKLN-like"/>
</dbReference>
<comment type="caution">
    <text evidence="5">The sequence shown here is derived from an EMBL/GenBank/DDBJ whole genome shotgun (WGS) entry which is preliminary data.</text>
</comment>
<evidence type="ECO:0000313" key="6">
    <source>
        <dbReference type="Proteomes" id="UP000247702"/>
    </source>
</evidence>
<dbReference type="Pfam" id="PF06588">
    <property type="entry name" value="Muskelin_N"/>
    <property type="match status" value="1"/>
</dbReference>
<dbReference type="AlphaFoldDB" id="A0A2Z6QGN6"/>
<dbReference type="SUPFAM" id="SSF117281">
    <property type="entry name" value="Kelch motif"/>
    <property type="match status" value="2"/>
</dbReference>
<evidence type="ECO:0000259" key="4">
    <source>
        <dbReference type="Pfam" id="PF24981"/>
    </source>
</evidence>
<feature type="domain" description="Attractin/MKLN-like beta-propeller" evidence="4">
    <location>
        <begin position="264"/>
        <end position="507"/>
    </location>
</feature>
<dbReference type="Gene3D" id="2.120.10.80">
    <property type="entry name" value="Kelch-type beta propeller"/>
    <property type="match status" value="2"/>
</dbReference>
<dbReference type="PANTHER" id="PTHR15526:SF5">
    <property type="entry name" value="MUSKELIN"/>
    <property type="match status" value="1"/>
</dbReference>
<protein>
    <submittedName>
        <fullName evidence="5">Uncharacterized protein</fullName>
    </submittedName>
</protein>
<evidence type="ECO:0000256" key="1">
    <source>
        <dbReference type="ARBA" id="ARBA00022441"/>
    </source>
</evidence>
<dbReference type="InterPro" id="IPR052456">
    <property type="entry name" value="CTLH_complex_component"/>
</dbReference>
<evidence type="ECO:0000259" key="3">
    <source>
        <dbReference type="Pfam" id="PF06588"/>
    </source>
</evidence>
<dbReference type="EMBL" id="BEXD01000170">
    <property type="protein sequence ID" value="GBB84929.1"/>
    <property type="molecule type" value="Genomic_DNA"/>
</dbReference>
<accession>A0A2Z6QGN6</accession>
<gene>
    <name evidence="5" type="ORF">RclHR1_11500004</name>
</gene>
<keyword evidence="2" id="KW-0677">Repeat</keyword>
<feature type="domain" description="Muskelin N-terminal" evidence="3">
    <location>
        <begin position="33"/>
        <end position="226"/>
    </location>
</feature>
<name>A0A2Z6QGN6_9GLOM</name>
<dbReference type="Pfam" id="PF24981">
    <property type="entry name" value="Beta-prop_ATRN-LZTR1"/>
    <property type="match status" value="1"/>
</dbReference>
<dbReference type="GO" id="GO:0005737">
    <property type="term" value="C:cytoplasm"/>
    <property type="evidence" value="ECO:0007669"/>
    <property type="project" value="TreeGrafter"/>
</dbReference>
<dbReference type="STRING" id="94130.A0A2Z6QGN6"/>
<evidence type="ECO:0000313" key="5">
    <source>
        <dbReference type="EMBL" id="GBB84929.1"/>
    </source>
</evidence>
<dbReference type="InterPro" id="IPR010565">
    <property type="entry name" value="Muskelin_N"/>
</dbReference>